<reference evidence="1 2" key="1">
    <citation type="journal article" date="2015" name="Fungal Genet. Biol.">
        <title>Evolution of novel wood decay mechanisms in Agaricales revealed by the genome sequences of Fistulina hepatica and Cylindrobasidium torrendii.</title>
        <authorList>
            <person name="Floudas D."/>
            <person name="Held B.W."/>
            <person name="Riley R."/>
            <person name="Nagy L.G."/>
            <person name="Koehler G."/>
            <person name="Ransdell A.S."/>
            <person name="Younus H."/>
            <person name="Chow J."/>
            <person name="Chiniquy J."/>
            <person name="Lipzen A."/>
            <person name="Tritt A."/>
            <person name="Sun H."/>
            <person name="Haridas S."/>
            <person name="LaButti K."/>
            <person name="Ohm R.A."/>
            <person name="Kues U."/>
            <person name="Blanchette R.A."/>
            <person name="Grigoriev I.V."/>
            <person name="Minto R.E."/>
            <person name="Hibbett D.S."/>
        </authorList>
    </citation>
    <scope>NUCLEOTIDE SEQUENCE [LARGE SCALE GENOMIC DNA]</scope>
    <source>
        <strain evidence="1 2">ATCC 64428</strain>
    </source>
</reference>
<protein>
    <recommendedName>
        <fullName evidence="3">F-box domain-containing protein</fullName>
    </recommendedName>
</protein>
<organism evidence="1 2">
    <name type="scientific">Fistulina hepatica ATCC 64428</name>
    <dbReference type="NCBI Taxonomy" id="1128425"/>
    <lineage>
        <taxon>Eukaryota</taxon>
        <taxon>Fungi</taxon>
        <taxon>Dikarya</taxon>
        <taxon>Basidiomycota</taxon>
        <taxon>Agaricomycotina</taxon>
        <taxon>Agaricomycetes</taxon>
        <taxon>Agaricomycetidae</taxon>
        <taxon>Agaricales</taxon>
        <taxon>Fistulinaceae</taxon>
        <taxon>Fistulina</taxon>
    </lineage>
</organism>
<accession>A0A0D7AR80</accession>
<gene>
    <name evidence="1" type="ORF">FISHEDRAFT_55377</name>
</gene>
<dbReference type="Proteomes" id="UP000054144">
    <property type="component" value="Unassembled WGS sequence"/>
</dbReference>
<evidence type="ECO:0008006" key="3">
    <source>
        <dbReference type="Google" id="ProtNLM"/>
    </source>
</evidence>
<keyword evidence="2" id="KW-1185">Reference proteome</keyword>
<sequence length="490" mass="55924">MTRKSMKMGQLGCPPTNRICVLPRELLDEIMNYLSDDMAALKSCSLSCHALRAPTHPVLFHTVSLDLSPDLRDRFLERHPLQLYESDIHRILGLLHEFVTLLEVSPDIARRARCLKLRLRDFRRVGHDEIQRCVTYALQTILRRFASVRRLCIDSSLAAFGYLAPEIKLCVHDILALPTLRHVEILHDRIGHPDVEELFWHVEDLRAVTLLPRRVEWGHLRNATVDLSDLIVLEALHMPIMSCETIEYLLHVNCPFDIRKLNSMTVPMYPLTTFRHPNFNLFLEVIGRTLTTLTLSAKEKSDIDGSWRYAFVPPSESEANAPPIDFELLPTLRILNIVDMRMSGVPLDKTAQFLDALGSSASSAVEDIYFSFAPMGEGDLMFGSENPAWKKLDAALTGSHVERLRCVTCEMPHAYSPDIILRSHKNDTQKTVRLETTPKWRKDATTSMWKRLPTVALKAAGAVFAAYRPLPSLFRFIFWTPPFTPHLFVI</sequence>
<dbReference type="AlphaFoldDB" id="A0A0D7AR80"/>
<evidence type="ECO:0000313" key="2">
    <source>
        <dbReference type="Proteomes" id="UP000054144"/>
    </source>
</evidence>
<evidence type="ECO:0000313" key="1">
    <source>
        <dbReference type="EMBL" id="KIY53308.1"/>
    </source>
</evidence>
<name>A0A0D7AR80_9AGAR</name>
<dbReference type="OrthoDB" id="2914213at2759"/>
<proteinExistence type="predicted"/>
<dbReference type="EMBL" id="KN881627">
    <property type="protein sequence ID" value="KIY53308.1"/>
    <property type="molecule type" value="Genomic_DNA"/>
</dbReference>